<evidence type="ECO:0000313" key="2">
    <source>
        <dbReference type="EMBL" id="TXC82350.1"/>
    </source>
</evidence>
<evidence type="ECO:0000313" key="3">
    <source>
        <dbReference type="Proteomes" id="UP000321776"/>
    </source>
</evidence>
<dbReference type="RefSeq" id="WP_147235019.1">
    <property type="nucleotide sequence ID" value="NZ_JAZHFZ010000086.1"/>
</dbReference>
<dbReference type="AlphaFoldDB" id="A0A5C6VBM5"/>
<dbReference type="Proteomes" id="UP000321776">
    <property type="component" value="Unassembled WGS sequence"/>
</dbReference>
<accession>A0A5C6VBM5</accession>
<reference evidence="1 4" key="3">
    <citation type="submission" date="2024-01" db="EMBL/GenBank/DDBJ databases">
        <title>The diversity of rhizobia nodulating Mimosa spp. in eleven states of Brazil covering several biomes is determined by host plant, location, and edaphic factors.</title>
        <authorList>
            <person name="Rouws L."/>
            <person name="Barauna A."/>
            <person name="Beukes C."/>
            <person name="De Faria S.M."/>
            <person name="Gross E."/>
            <person name="Dos Reis Junior F.B."/>
            <person name="Simon M."/>
            <person name="Maluk M."/>
            <person name="Odee D.W."/>
            <person name="Kenicer G."/>
            <person name="Young J.P.W."/>
            <person name="Reis V.M."/>
            <person name="Zilli J."/>
            <person name="James E.K."/>
        </authorList>
    </citation>
    <scope>NUCLEOTIDE SEQUENCE [LARGE SCALE GENOMIC DNA]</scope>
    <source>
        <strain evidence="1 4">JPY530</strain>
    </source>
</reference>
<organism evidence="2 3">
    <name type="scientific">Paraburkholderia azotifigens</name>
    <dbReference type="NCBI Taxonomy" id="2057004"/>
    <lineage>
        <taxon>Bacteria</taxon>
        <taxon>Pseudomonadati</taxon>
        <taxon>Pseudomonadota</taxon>
        <taxon>Betaproteobacteria</taxon>
        <taxon>Burkholderiales</taxon>
        <taxon>Burkholderiaceae</taxon>
        <taxon>Paraburkholderia</taxon>
    </lineage>
</organism>
<keyword evidence="4" id="KW-1185">Reference proteome</keyword>
<sequence length="63" mass="6957">MTLAIVAKAVRHIDRRERVSYKIVKSVLDNGAWVHVHRITRRVLTAAVSADALGVRENPPVSG</sequence>
<evidence type="ECO:0000313" key="4">
    <source>
        <dbReference type="Proteomes" id="UP001481677"/>
    </source>
</evidence>
<dbReference type="Proteomes" id="UP001481677">
    <property type="component" value="Unassembled WGS sequence"/>
</dbReference>
<evidence type="ECO:0000313" key="1">
    <source>
        <dbReference type="EMBL" id="MEM5346286.1"/>
    </source>
</evidence>
<reference evidence="2 3" key="1">
    <citation type="journal article" date="2018" name="Int. J. Syst. Evol. Microbiol.">
        <title>Paraburkholderia azotifigens sp. nov., a nitrogen-fixing bacterium isolated from paddy soil.</title>
        <authorList>
            <person name="Choi G.M."/>
            <person name="Im W.T."/>
        </authorList>
    </citation>
    <scope>NUCLEOTIDE SEQUENCE [LARGE SCALE GENOMIC DNA]</scope>
    <source>
        <strain evidence="2 3">NF 2-5-3</strain>
    </source>
</reference>
<protein>
    <submittedName>
        <fullName evidence="2">Uncharacterized protein</fullName>
    </submittedName>
</protein>
<dbReference type="EMBL" id="JAZHGA010000079">
    <property type="protein sequence ID" value="MEM5346286.1"/>
    <property type="molecule type" value="Genomic_DNA"/>
</dbReference>
<reference evidence="2" key="2">
    <citation type="submission" date="2019-08" db="EMBL/GenBank/DDBJ databases">
        <authorList>
            <person name="Im W.-T."/>
        </authorList>
    </citation>
    <scope>NUCLEOTIDE SEQUENCE</scope>
    <source>
        <strain evidence="2">NF 2-5-3</strain>
    </source>
</reference>
<dbReference type="EMBL" id="VOQS01000003">
    <property type="protein sequence ID" value="TXC82350.1"/>
    <property type="molecule type" value="Genomic_DNA"/>
</dbReference>
<comment type="caution">
    <text evidence="2">The sequence shown here is derived from an EMBL/GenBank/DDBJ whole genome shotgun (WGS) entry which is preliminary data.</text>
</comment>
<proteinExistence type="predicted"/>
<name>A0A5C6VBM5_9BURK</name>
<gene>
    <name evidence="2" type="ORF">FRZ40_17845</name>
    <name evidence="1" type="ORF">V4C56_42525</name>
</gene>